<protein>
    <submittedName>
        <fullName evidence="1">Uncharacterized protein</fullName>
    </submittedName>
</protein>
<proteinExistence type="predicted"/>
<comment type="caution">
    <text evidence="1">The sequence shown here is derived from an EMBL/GenBank/DDBJ whole genome shotgun (WGS) entry which is preliminary data.</text>
</comment>
<name>A0ACC0UG74_9AGAM</name>
<keyword evidence="2" id="KW-1185">Reference proteome</keyword>
<dbReference type="EMBL" id="JAGFNK010000035">
    <property type="protein sequence ID" value="KAI9510724.1"/>
    <property type="molecule type" value="Genomic_DNA"/>
</dbReference>
<evidence type="ECO:0000313" key="2">
    <source>
        <dbReference type="Proteomes" id="UP001207468"/>
    </source>
</evidence>
<evidence type="ECO:0000313" key="1">
    <source>
        <dbReference type="EMBL" id="KAI9510724.1"/>
    </source>
</evidence>
<accession>A0ACC0UG74</accession>
<sequence length="113" mass="12813">MLFIFFFSVNATEDDCHLPGHLRRWPNRAHNCSSLVLDIVGDGSLWMIDCAEGNLRQFSLQPQEDAESVPEASHVNKIFVTHMRCQSVIICVPNSPVLHLLLRSRTWLLAIDA</sequence>
<organism evidence="1 2">
    <name type="scientific">Russula earlei</name>
    <dbReference type="NCBI Taxonomy" id="71964"/>
    <lineage>
        <taxon>Eukaryota</taxon>
        <taxon>Fungi</taxon>
        <taxon>Dikarya</taxon>
        <taxon>Basidiomycota</taxon>
        <taxon>Agaricomycotina</taxon>
        <taxon>Agaricomycetes</taxon>
        <taxon>Russulales</taxon>
        <taxon>Russulaceae</taxon>
        <taxon>Russula</taxon>
    </lineage>
</organism>
<dbReference type="Proteomes" id="UP001207468">
    <property type="component" value="Unassembled WGS sequence"/>
</dbReference>
<gene>
    <name evidence="1" type="ORF">F5148DRAFT_523131</name>
</gene>
<reference evidence="1" key="1">
    <citation type="submission" date="2021-03" db="EMBL/GenBank/DDBJ databases">
        <title>Evolutionary priming and transition to the ectomycorrhizal habit in an iconic lineage of mushroom-forming fungi: is preadaptation a requirement?</title>
        <authorList>
            <consortium name="DOE Joint Genome Institute"/>
            <person name="Looney B.P."/>
            <person name="Miyauchi S."/>
            <person name="Morin E."/>
            <person name="Drula E."/>
            <person name="Courty P.E."/>
            <person name="Chicoki N."/>
            <person name="Fauchery L."/>
            <person name="Kohler A."/>
            <person name="Kuo A."/>
            <person name="LaButti K."/>
            <person name="Pangilinan J."/>
            <person name="Lipzen A."/>
            <person name="Riley R."/>
            <person name="Andreopoulos W."/>
            <person name="He G."/>
            <person name="Johnson J."/>
            <person name="Barry K.W."/>
            <person name="Grigoriev I.V."/>
            <person name="Nagy L."/>
            <person name="Hibbett D."/>
            <person name="Henrissat B."/>
            <person name="Matheny P.B."/>
            <person name="Labbe J."/>
            <person name="Martin A.F."/>
        </authorList>
    </citation>
    <scope>NUCLEOTIDE SEQUENCE</scope>
    <source>
        <strain evidence="1">BPL698</strain>
    </source>
</reference>